<dbReference type="FunCoup" id="L9JGN7">
    <property type="interactions" value="6"/>
</dbReference>
<dbReference type="PANTHER" id="PTHR10185">
    <property type="entry name" value="PHOSPHOLIPASE D - RELATED"/>
    <property type="match status" value="1"/>
</dbReference>
<evidence type="ECO:0000256" key="2">
    <source>
        <dbReference type="ARBA" id="ARBA00008664"/>
    </source>
</evidence>
<comment type="similarity">
    <text evidence="2">Belongs to the phospholipase D family.</text>
</comment>
<accession>L9JGN7</accession>
<dbReference type="Pfam" id="PF13918">
    <property type="entry name" value="PLDc_3"/>
    <property type="match status" value="1"/>
</dbReference>
<dbReference type="eggNOG" id="KOG3603">
    <property type="taxonomic scope" value="Eukaryota"/>
</dbReference>
<reference evidence="8" key="1">
    <citation type="submission" date="2012-07" db="EMBL/GenBank/DDBJ databases">
        <title>Genome of the Chinese tree shrew, a rising model animal genetically related to primates.</title>
        <authorList>
            <person name="Zhang G."/>
            <person name="Fan Y."/>
            <person name="Yao Y."/>
            <person name="Huang Z."/>
        </authorList>
    </citation>
    <scope>NUCLEOTIDE SEQUENCE [LARGE SCALE GENOMIC DNA]</scope>
</reference>
<dbReference type="InParanoid" id="L9JGN7"/>
<proteinExistence type="inferred from homology"/>
<keyword evidence="3" id="KW-0689">Ribosomal protein</keyword>
<keyword evidence="4" id="KW-0687">Ribonucleoprotein</keyword>
<reference evidence="8" key="2">
    <citation type="journal article" date="2013" name="Nat. Commun.">
        <title>Genome of the Chinese tree shrew.</title>
        <authorList>
            <person name="Fan Y."/>
            <person name="Huang Z.Y."/>
            <person name="Cao C.C."/>
            <person name="Chen C.S."/>
            <person name="Chen Y.X."/>
            <person name="Fan D.D."/>
            <person name="He J."/>
            <person name="Hou H.L."/>
            <person name="Hu L."/>
            <person name="Hu X.T."/>
            <person name="Jiang X.T."/>
            <person name="Lai R."/>
            <person name="Lang Y.S."/>
            <person name="Liang B."/>
            <person name="Liao S.G."/>
            <person name="Mu D."/>
            <person name="Ma Y.Y."/>
            <person name="Niu Y.Y."/>
            <person name="Sun X.Q."/>
            <person name="Xia J.Q."/>
            <person name="Xiao J."/>
            <person name="Xiong Z.Q."/>
            <person name="Xu L."/>
            <person name="Yang L."/>
            <person name="Zhang Y."/>
            <person name="Zhao W."/>
            <person name="Zhao X.D."/>
            <person name="Zheng Y.T."/>
            <person name="Zhou J.M."/>
            <person name="Zhu Y.B."/>
            <person name="Zhang G.J."/>
            <person name="Wang J."/>
            <person name="Yao Y.G."/>
        </authorList>
    </citation>
    <scope>NUCLEOTIDE SEQUENCE [LARGE SCALE GENOMIC DNA]</scope>
</reference>
<dbReference type="SMART" id="SM01393">
    <property type="entry name" value="Ribosomal_L32e"/>
    <property type="match status" value="1"/>
</dbReference>
<keyword evidence="5" id="KW-0812">Transmembrane</keyword>
<dbReference type="InterPro" id="IPR036351">
    <property type="entry name" value="Ribosomal_eL32_sf"/>
</dbReference>
<dbReference type="CDD" id="cd09146">
    <property type="entry name" value="PLDc_vPLD5_1"/>
    <property type="match status" value="1"/>
</dbReference>
<keyword evidence="5" id="KW-1133">Transmembrane helix</keyword>
<gene>
    <name evidence="7" type="ORF">TREES_T100003295</name>
</gene>
<evidence type="ECO:0000256" key="4">
    <source>
        <dbReference type="ARBA" id="ARBA00023274"/>
    </source>
</evidence>
<dbReference type="SUPFAM" id="SSF56024">
    <property type="entry name" value="Phospholipase D/nuclease"/>
    <property type="match status" value="2"/>
</dbReference>
<sequence>MADLRPLVKSKIVNKRTKKFIWHQSDQYVKIKCNWQKPRGIDNKVQSRFTVQILIPNIGYRSNKKSKHRLSSSFRKFLVHNVKELEVLLMYNKSYLLRSPTMFPPRTARPSWKEQPSWPSESPIPMPGCAVTKMSRQLSQQKCIVIFALVCCFAILVALIFSAVDIMGEDEDGLSEKNCQNKCRIALVENIPEGLNYSENAPFHLSLFQGWMNLLNMAQKSVDIVSSHWDLNHTHPSACQGQRLFEKLLQLTSQNIEIKLVSDVTADSKVLEALKLKGAEVTYMNMTAYNKGRLQSSFWIVDKQHVYIGSASLDWRSLGQMKELGVIFYNCSCLVLDLQRIFALYSSLKFKSRVPQTWSKRLYGVYDNEKKLQLQLNETKSQAFVSNSPKLFCPKNRSFDIDAIYSVIDDAKQYVYIAVTDYLPISSTSTKRTYWPDLDGKIREALVLRSVKVRLLISFWKETDPLTFNFISSLKAICTEIANCSLKVKFFDLERENACATKEQKNHTFPRLNRNKYMVTDGAAYIGNFDWVGNDFIQNAGTGLVINQADVRNNRSIIKQLKDVFERDWYSPYAKTLQPTKQPNCSSLFTLRPPSNKAATYNVSTKEPLSV</sequence>
<name>L9JGN7_TUPCH</name>
<comment type="similarity">
    <text evidence="1">Belongs to the eukaryotic ribosomal protein eL32 family.</text>
</comment>
<dbReference type="GO" id="GO:0003735">
    <property type="term" value="F:structural constituent of ribosome"/>
    <property type="evidence" value="ECO:0007669"/>
    <property type="project" value="InterPro"/>
</dbReference>
<dbReference type="SMART" id="SM00155">
    <property type="entry name" value="PLDc"/>
    <property type="match status" value="2"/>
</dbReference>
<dbReference type="EMBL" id="KB320992">
    <property type="protein sequence ID" value="ELW49508.1"/>
    <property type="molecule type" value="Genomic_DNA"/>
</dbReference>
<dbReference type="InterPro" id="IPR050874">
    <property type="entry name" value="Diverse_PLD-related"/>
</dbReference>
<keyword evidence="8" id="KW-1185">Reference proteome</keyword>
<dbReference type="CDD" id="cd09149">
    <property type="entry name" value="PLDc_vPLD5_2"/>
    <property type="match status" value="1"/>
</dbReference>
<dbReference type="GO" id="GO:0003824">
    <property type="term" value="F:catalytic activity"/>
    <property type="evidence" value="ECO:0007669"/>
    <property type="project" value="InterPro"/>
</dbReference>
<evidence type="ECO:0000259" key="6">
    <source>
        <dbReference type="PROSITE" id="PS50035"/>
    </source>
</evidence>
<protein>
    <submittedName>
        <fullName evidence="7">Inactive phospholipase D5</fullName>
    </submittedName>
</protein>
<dbReference type="STRING" id="246437.L9JGN7"/>
<organism evidence="7 8">
    <name type="scientific">Tupaia chinensis</name>
    <name type="common">Chinese tree shrew</name>
    <name type="synonym">Tupaia belangeri chinensis</name>
    <dbReference type="NCBI Taxonomy" id="246437"/>
    <lineage>
        <taxon>Eukaryota</taxon>
        <taxon>Metazoa</taxon>
        <taxon>Chordata</taxon>
        <taxon>Craniata</taxon>
        <taxon>Vertebrata</taxon>
        <taxon>Euteleostomi</taxon>
        <taxon>Mammalia</taxon>
        <taxon>Eutheria</taxon>
        <taxon>Euarchontoglires</taxon>
        <taxon>Scandentia</taxon>
        <taxon>Tupaiidae</taxon>
        <taxon>Tupaia</taxon>
    </lineage>
</organism>
<dbReference type="Pfam" id="PF01655">
    <property type="entry name" value="Ribosomal_L32e"/>
    <property type="match status" value="1"/>
</dbReference>
<dbReference type="GO" id="GO:0005840">
    <property type="term" value="C:ribosome"/>
    <property type="evidence" value="ECO:0007669"/>
    <property type="project" value="UniProtKB-KW"/>
</dbReference>
<evidence type="ECO:0000256" key="1">
    <source>
        <dbReference type="ARBA" id="ARBA00008431"/>
    </source>
</evidence>
<keyword evidence="5" id="KW-0472">Membrane</keyword>
<dbReference type="CDD" id="cd00513">
    <property type="entry name" value="Ribosomal_L32_L32e"/>
    <property type="match status" value="1"/>
</dbReference>
<dbReference type="AlphaFoldDB" id="L9JGN7"/>
<evidence type="ECO:0000256" key="5">
    <source>
        <dbReference type="SAM" id="Phobius"/>
    </source>
</evidence>
<dbReference type="SUPFAM" id="SSF52042">
    <property type="entry name" value="Ribosomal protein L32e"/>
    <property type="match status" value="1"/>
</dbReference>
<dbReference type="PANTHER" id="PTHR10185:SF9">
    <property type="entry name" value="INACTIVE PHOSPHOLIPASE D5"/>
    <property type="match status" value="1"/>
</dbReference>
<evidence type="ECO:0000313" key="7">
    <source>
        <dbReference type="EMBL" id="ELW49508.1"/>
    </source>
</evidence>
<dbReference type="Gene3D" id="3.30.870.10">
    <property type="entry name" value="Endonuclease Chain A"/>
    <property type="match status" value="2"/>
</dbReference>
<evidence type="ECO:0000313" key="8">
    <source>
        <dbReference type="Proteomes" id="UP000011518"/>
    </source>
</evidence>
<dbReference type="InterPro" id="IPR001515">
    <property type="entry name" value="Ribosomal_eL32"/>
</dbReference>
<dbReference type="Proteomes" id="UP000011518">
    <property type="component" value="Unassembled WGS sequence"/>
</dbReference>
<dbReference type="GO" id="GO:1990904">
    <property type="term" value="C:ribonucleoprotein complex"/>
    <property type="evidence" value="ECO:0007669"/>
    <property type="project" value="UniProtKB-KW"/>
</dbReference>
<dbReference type="InterPro" id="IPR032803">
    <property type="entry name" value="PLDc_3"/>
</dbReference>
<dbReference type="GO" id="GO:0006412">
    <property type="term" value="P:translation"/>
    <property type="evidence" value="ECO:0007669"/>
    <property type="project" value="InterPro"/>
</dbReference>
<dbReference type="PROSITE" id="PS50035">
    <property type="entry name" value="PLD"/>
    <property type="match status" value="1"/>
</dbReference>
<feature type="domain" description="PLD phosphodiesterase" evidence="6">
    <location>
        <begin position="290"/>
        <end position="317"/>
    </location>
</feature>
<feature type="transmembrane region" description="Helical" evidence="5">
    <location>
        <begin position="143"/>
        <end position="164"/>
    </location>
</feature>
<dbReference type="InterPro" id="IPR001736">
    <property type="entry name" value="PLipase_D/transphosphatidylase"/>
</dbReference>
<evidence type="ECO:0000256" key="3">
    <source>
        <dbReference type="ARBA" id="ARBA00022980"/>
    </source>
</evidence>